<accession>A0A9Q3FEX2</accession>
<evidence type="ECO:0000256" key="1">
    <source>
        <dbReference type="SAM" id="MobiDB-lite"/>
    </source>
</evidence>
<keyword evidence="3" id="KW-1185">Reference proteome</keyword>
<organism evidence="2 3">
    <name type="scientific">Austropuccinia psidii MF-1</name>
    <dbReference type="NCBI Taxonomy" id="1389203"/>
    <lineage>
        <taxon>Eukaryota</taxon>
        <taxon>Fungi</taxon>
        <taxon>Dikarya</taxon>
        <taxon>Basidiomycota</taxon>
        <taxon>Pucciniomycotina</taxon>
        <taxon>Pucciniomycetes</taxon>
        <taxon>Pucciniales</taxon>
        <taxon>Sphaerophragmiaceae</taxon>
        <taxon>Austropuccinia</taxon>
    </lineage>
</organism>
<evidence type="ECO:0000313" key="3">
    <source>
        <dbReference type="Proteomes" id="UP000765509"/>
    </source>
</evidence>
<proteinExistence type="predicted"/>
<name>A0A9Q3FEX2_9BASI</name>
<dbReference type="EMBL" id="AVOT02040680">
    <property type="protein sequence ID" value="MBW0535911.1"/>
    <property type="molecule type" value="Genomic_DNA"/>
</dbReference>
<comment type="caution">
    <text evidence="2">The sequence shown here is derived from an EMBL/GenBank/DDBJ whole genome shotgun (WGS) entry which is preliminary data.</text>
</comment>
<gene>
    <name evidence="2" type="ORF">O181_075626</name>
</gene>
<evidence type="ECO:0000313" key="2">
    <source>
        <dbReference type="EMBL" id="MBW0535911.1"/>
    </source>
</evidence>
<dbReference type="AlphaFoldDB" id="A0A9Q3FEX2"/>
<sequence length="145" mass="16627">MKTEIVVMDNLTSQSIILGNGYLNIYGIDINNHKDRYFKVGKNKIQTFAFSNIPKQISILSSKKDIYREEFVTKQLVESQINPSLSSRMRHELIYVLYTSKNAFSSDNEPFGAIKGHEVDTTLHIDRPYPPGLGRPDYLANSRDR</sequence>
<feature type="region of interest" description="Disordered" evidence="1">
    <location>
        <begin position="123"/>
        <end position="145"/>
    </location>
</feature>
<protein>
    <submittedName>
        <fullName evidence="2">Uncharacterized protein</fullName>
    </submittedName>
</protein>
<reference evidence="2" key="1">
    <citation type="submission" date="2021-03" db="EMBL/GenBank/DDBJ databases">
        <title>Draft genome sequence of rust myrtle Austropuccinia psidii MF-1, a brazilian biotype.</title>
        <authorList>
            <person name="Quecine M.C."/>
            <person name="Pachon D.M.R."/>
            <person name="Bonatelli M.L."/>
            <person name="Correr F.H."/>
            <person name="Franceschini L.M."/>
            <person name="Leite T.F."/>
            <person name="Margarido G.R.A."/>
            <person name="Almeida C.A."/>
            <person name="Ferrarezi J.A."/>
            <person name="Labate C.A."/>
        </authorList>
    </citation>
    <scope>NUCLEOTIDE SEQUENCE</scope>
    <source>
        <strain evidence="2">MF-1</strain>
    </source>
</reference>
<dbReference type="Proteomes" id="UP000765509">
    <property type="component" value="Unassembled WGS sequence"/>
</dbReference>